<gene>
    <name evidence="4" type="ORF">niasHS_001888</name>
</gene>
<dbReference type="Gene3D" id="3.40.50.720">
    <property type="entry name" value="NAD(P)-binding Rossmann-like Domain"/>
    <property type="match status" value="1"/>
</dbReference>
<dbReference type="EMBL" id="JBICCN010000037">
    <property type="protein sequence ID" value="KAL3099962.1"/>
    <property type="molecule type" value="Genomic_DNA"/>
</dbReference>
<dbReference type="Proteomes" id="UP001620645">
    <property type="component" value="Unassembled WGS sequence"/>
</dbReference>
<keyword evidence="1" id="KW-0520">NAD</keyword>
<evidence type="ECO:0000313" key="5">
    <source>
        <dbReference type="Proteomes" id="UP001620645"/>
    </source>
</evidence>
<name>A0ABD2KAL3_HETSC</name>
<dbReference type="PANTHER" id="PTHR43561">
    <property type="match status" value="1"/>
</dbReference>
<dbReference type="SUPFAM" id="SSF51735">
    <property type="entry name" value="NAD(P)-binding Rossmann-fold domains"/>
    <property type="match status" value="1"/>
</dbReference>
<dbReference type="PANTHER" id="PTHR43561:SF3">
    <property type="entry name" value="HYDROXYACYL-COENZYME A DEHYDROGENASE, MITOCHONDRIAL"/>
    <property type="match status" value="1"/>
</dbReference>
<keyword evidence="5" id="KW-1185">Reference proteome</keyword>
<dbReference type="AlphaFoldDB" id="A0ABD2KAL3"/>
<accession>A0ABD2KAL3</accession>
<dbReference type="InterPro" id="IPR006176">
    <property type="entry name" value="3-OHacyl-CoA_DH_NAD-bd"/>
</dbReference>
<dbReference type="InterPro" id="IPR036291">
    <property type="entry name" value="NAD(P)-bd_dom_sf"/>
</dbReference>
<feature type="region of interest" description="Disordered" evidence="2">
    <location>
        <begin position="1"/>
        <end position="24"/>
    </location>
</feature>
<protein>
    <recommendedName>
        <fullName evidence="3">3-hydroxyacyl-CoA dehydrogenase NAD binding domain-containing protein</fullName>
    </recommendedName>
</protein>
<evidence type="ECO:0000256" key="1">
    <source>
        <dbReference type="ARBA" id="ARBA00023027"/>
    </source>
</evidence>
<organism evidence="4 5">
    <name type="scientific">Heterodera schachtii</name>
    <name type="common">Sugarbeet cyst nematode worm</name>
    <name type="synonym">Tylenchus schachtii</name>
    <dbReference type="NCBI Taxonomy" id="97005"/>
    <lineage>
        <taxon>Eukaryota</taxon>
        <taxon>Metazoa</taxon>
        <taxon>Ecdysozoa</taxon>
        <taxon>Nematoda</taxon>
        <taxon>Chromadorea</taxon>
        <taxon>Rhabditida</taxon>
        <taxon>Tylenchina</taxon>
        <taxon>Tylenchomorpha</taxon>
        <taxon>Tylenchoidea</taxon>
        <taxon>Heteroderidae</taxon>
        <taxon>Heteroderinae</taxon>
        <taxon>Heterodera</taxon>
    </lineage>
</organism>
<reference evidence="4 5" key="1">
    <citation type="submission" date="2024-10" db="EMBL/GenBank/DDBJ databases">
        <authorList>
            <person name="Kim D."/>
        </authorList>
    </citation>
    <scope>NUCLEOTIDE SEQUENCE [LARGE SCALE GENOMIC DNA]</scope>
    <source>
        <strain evidence="4">Taebaek</strain>
    </source>
</reference>
<dbReference type="Pfam" id="PF02737">
    <property type="entry name" value="3HCDH_N"/>
    <property type="match status" value="1"/>
</dbReference>
<evidence type="ECO:0000259" key="3">
    <source>
        <dbReference type="Pfam" id="PF02737"/>
    </source>
</evidence>
<comment type="caution">
    <text evidence="4">The sequence shown here is derived from an EMBL/GenBank/DDBJ whole genome shotgun (WGS) entry which is preliminary data.</text>
</comment>
<evidence type="ECO:0000313" key="4">
    <source>
        <dbReference type="EMBL" id="KAL3099962.1"/>
    </source>
</evidence>
<feature type="domain" description="3-hydroxyacyl-CoA dehydrogenase NAD binding" evidence="3">
    <location>
        <begin position="24"/>
        <end position="80"/>
    </location>
</feature>
<proteinExistence type="predicted"/>
<evidence type="ECO:0000256" key="2">
    <source>
        <dbReference type="SAM" id="MobiDB-lite"/>
    </source>
</evidence>
<dbReference type="InterPro" id="IPR052242">
    <property type="entry name" value="Mito_3-hydroxyacyl-CoA_DH"/>
</dbReference>
<sequence>MPRRRNGVLPSRVHGRNLPTDEESQHQLVEATVESLELVTNLDDAGLSDADIVIEAVVENLKVKQKLFTELEARETPGFIVNRLLNPTWPTRCVWRKGNAPGH</sequence>